<gene>
    <name evidence="2" type="ORF">FPE_LOCUS15821</name>
</gene>
<reference evidence="2" key="1">
    <citation type="submission" date="2023-05" db="EMBL/GenBank/DDBJ databases">
        <authorList>
            <person name="Huff M."/>
        </authorList>
    </citation>
    <scope>NUCLEOTIDE SEQUENCE</scope>
</reference>
<proteinExistence type="predicted"/>
<dbReference type="EMBL" id="OU503044">
    <property type="protein sequence ID" value="CAI9768391.1"/>
    <property type="molecule type" value="Genomic_DNA"/>
</dbReference>
<keyword evidence="3" id="KW-1185">Reference proteome</keyword>
<feature type="region of interest" description="Disordered" evidence="1">
    <location>
        <begin position="7"/>
        <end position="38"/>
    </location>
</feature>
<sequence length="156" mass="17604">MPAFWVLHSNTTSTSQNLTPPPLRPRNRPNPFSENRKYAKYKDMNCNEIYETYGKLFGDTGDSTKYALSPSKLSQRGFDLDTDSDRDDRIDKFPSNAEGTDSSDGPVEVGGSSSMNISGKHSGDKRKFKRGNEFGKKKKWYQRGFSFAGAIGDRWK</sequence>
<evidence type="ECO:0000313" key="3">
    <source>
        <dbReference type="Proteomes" id="UP000834106"/>
    </source>
</evidence>
<dbReference type="AlphaFoldDB" id="A0AAD1ZEK2"/>
<name>A0AAD1ZEK2_9LAMI</name>
<protein>
    <submittedName>
        <fullName evidence="2">Uncharacterized protein</fullName>
    </submittedName>
</protein>
<evidence type="ECO:0000313" key="2">
    <source>
        <dbReference type="EMBL" id="CAI9768391.1"/>
    </source>
</evidence>
<dbReference type="Proteomes" id="UP000834106">
    <property type="component" value="Chromosome 9"/>
</dbReference>
<accession>A0AAD1ZEK2</accession>
<organism evidence="2 3">
    <name type="scientific">Fraxinus pennsylvanica</name>
    <dbReference type="NCBI Taxonomy" id="56036"/>
    <lineage>
        <taxon>Eukaryota</taxon>
        <taxon>Viridiplantae</taxon>
        <taxon>Streptophyta</taxon>
        <taxon>Embryophyta</taxon>
        <taxon>Tracheophyta</taxon>
        <taxon>Spermatophyta</taxon>
        <taxon>Magnoliopsida</taxon>
        <taxon>eudicotyledons</taxon>
        <taxon>Gunneridae</taxon>
        <taxon>Pentapetalae</taxon>
        <taxon>asterids</taxon>
        <taxon>lamiids</taxon>
        <taxon>Lamiales</taxon>
        <taxon>Oleaceae</taxon>
        <taxon>Oleeae</taxon>
        <taxon>Fraxinus</taxon>
    </lineage>
</organism>
<evidence type="ECO:0000256" key="1">
    <source>
        <dbReference type="SAM" id="MobiDB-lite"/>
    </source>
</evidence>
<feature type="region of interest" description="Disordered" evidence="1">
    <location>
        <begin position="66"/>
        <end position="135"/>
    </location>
</feature>